<comment type="caution">
    <text evidence="4">The sequence shown here is derived from an EMBL/GenBank/DDBJ whole genome shotgun (WGS) entry which is preliminary data.</text>
</comment>
<dbReference type="InterPro" id="IPR027417">
    <property type="entry name" value="P-loop_NTPase"/>
</dbReference>
<evidence type="ECO:0000256" key="2">
    <source>
        <dbReference type="SAM" id="Phobius"/>
    </source>
</evidence>
<keyword evidence="2" id="KW-0812">Transmembrane</keyword>
<dbReference type="STRING" id="1110546.GCA_001078375_01765"/>
<keyword evidence="1" id="KW-0175">Coiled coil</keyword>
<dbReference type="AlphaFoldDB" id="A0A2S7ZQ37"/>
<reference evidence="4 5" key="1">
    <citation type="submission" date="2018-01" db="EMBL/GenBank/DDBJ databases">
        <title>Draft genome sequences of clinical isolates and type strains of oral Veillonella including Veillonella infantum sp., nov.</title>
        <authorList>
            <person name="Mashima I."/>
            <person name="Liao Y.-C."/>
            <person name="Sabharwal A."/>
            <person name="Haase E.M."/>
            <person name="Nakazawa F."/>
            <person name="Scannapieco F.A."/>
        </authorList>
    </citation>
    <scope>NUCLEOTIDE SEQUENCE [LARGE SCALE GENOMIC DNA]</scope>
    <source>
        <strain evidence="4 5">Y6</strain>
    </source>
</reference>
<feature type="coiled-coil region" evidence="1">
    <location>
        <begin position="776"/>
        <end position="803"/>
    </location>
</feature>
<dbReference type="Pfam" id="PF13514">
    <property type="entry name" value="AAA_27"/>
    <property type="match status" value="1"/>
</dbReference>
<evidence type="ECO:0000256" key="1">
    <source>
        <dbReference type="SAM" id="Coils"/>
    </source>
</evidence>
<dbReference type="SUPFAM" id="SSF52540">
    <property type="entry name" value="P-loop containing nucleoside triphosphate hydrolases"/>
    <property type="match status" value="1"/>
</dbReference>
<evidence type="ECO:0000313" key="4">
    <source>
        <dbReference type="EMBL" id="PQL25372.1"/>
    </source>
</evidence>
<proteinExistence type="predicted"/>
<keyword evidence="2" id="KW-0472">Membrane</keyword>
<dbReference type="Proteomes" id="UP000238877">
    <property type="component" value="Unassembled WGS sequence"/>
</dbReference>
<feature type="coiled-coil region" evidence="1">
    <location>
        <begin position="594"/>
        <end position="653"/>
    </location>
</feature>
<dbReference type="EMBL" id="PPDF01000008">
    <property type="protein sequence ID" value="PQL25372.1"/>
    <property type="molecule type" value="Genomic_DNA"/>
</dbReference>
<dbReference type="PANTHER" id="PTHR41259:SF1">
    <property type="entry name" value="DOUBLE-STRAND BREAK REPAIR RAD50 ATPASE, PUTATIVE-RELATED"/>
    <property type="match status" value="1"/>
</dbReference>
<feature type="coiled-coil region" evidence="1">
    <location>
        <begin position="165"/>
        <end position="215"/>
    </location>
</feature>
<protein>
    <submittedName>
        <fullName evidence="4">AAA family ATPase</fullName>
    </submittedName>
</protein>
<dbReference type="PANTHER" id="PTHR41259">
    <property type="entry name" value="DOUBLE-STRAND BREAK REPAIR RAD50 ATPASE, PUTATIVE-RELATED"/>
    <property type="match status" value="1"/>
</dbReference>
<keyword evidence="2" id="KW-1133">Transmembrane helix</keyword>
<organism evidence="4 5">
    <name type="scientific">Veillonella tobetsuensis</name>
    <dbReference type="NCBI Taxonomy" id="1110546"/>
    <lineage>
        <taxon>Bacteria</taxon>
        <taxon>Bacillati</taxon>
        <taxon>Bacillota</taxon>
        <taxon>Negativicutes</taxon>
        <taxon>Veillonellales</taxon>
        <taxon>Veillonellaceae</taxon>
        <taxon>Veillonella</taxon>
    </lineage>
</organism>
<feature type="transmembrane region" description="Helical" evidence="2">
    <location>
        <begin position="468"/>
        <end position="488"/>
    </location>
</feature>
<gene>
    <name evidence="4" type="ORF">VTHSUH11_04640</name>
</gene>
<evidence type="ECO:0000259" key="3">
    <source>
        <dbReference type="Pfam" id="PF13514"/>
    </source>
</evidence>
<sequence length="957" mass="110464">MNIKQIRLDSFGPYENWMFQSGPNGVQLVYGANESGKTSLLEGMRALLFGGKHKKYGYVNGSLELDKDGIAYHLGRQNKNLDFYSPGGPNLKDEPNQLWWHGLDKKTYNRIFGLTLDDLQGVDVLNEVDVRARFFGAEGGEQLGNVVKTIEMSANDLLVASASGKRRINVLIEQLQENKARLSALSAHEEQYVELQQALRASEDTEAEIQNQIKEWQDYREGVEMVLRAWDTYRRSEEARQHMQRFTPPETLNRDAFLGIDEGLREARQSMQMWLDKEEALKPENFDPNSPFTMHGQDIEDLIQQGAQWEQLRRECEEGDAYIAKVKEQLDFSRGLQSAWRKDESVPTDVNWFEGERLSKRLRTAKDQLLYWQGQDPALQVEAKSSESEAVVKDSSVESDKTGVVNNWAHQELEAVIADIADLEAQIGEEGSTRKAALPVWLQRIGGIGAVVGVLLSLAGLIALESALYSVGGIVLLILGLGLFWYGWRLRHIDNADLSRWMRELDRLQQRKAYLETQLDIPLPKESSNVPNLETAAIEQRYNEEGKQLQANYDKALAEWQAWIPEGAAKSLNEDDFFSMKHEYDQYYEQLRTIEGYEKRLEEHKESLRVIEDQAVTLWYNLGIEAPVSPTELKRIYNQYKNFQQQMIRWEQKESQRKSYRMEYDNWHRKEKELLLEQKALLEKSGLSGANEYRQKLIDEDQYKQWATIYKQSQVQLELLTPEGENKDLFYRRLREGNKDNWNDELVHADQELGARKDAMANLYEKRGQIVEAMRALGADQEQREAIQQRKELESELESALEDWATQVVIGHCMERAQQSYEEESQPKMLELASQYINRLTNGTYTLDMWGLQDGLALLNERGDRLPISHWSSGLADQVYLALRLALAKVFSYQVDTLPIILDDILVRFDEDRQKSALELLAELGQQQQIWLFTCQQQVYYMGQAISGIDTHILQRT</sequence>
<name>A0A2S7ZQ37_9FIRM</name>
<feature type="transmembrane region" description="Helical" evidence="2">
    <location>
        <begin position="441"/>
        <end position="462"/>
    </location>
</feature>
<dbReference type="InterPro" id="IPR038734">
    <property type="entry name" value="YhaN_AAA"/>
</dbReference>
<feature type="domain" description="YhaN AAA" evidence="3">
    <location>
        <begin position="1"/>
        <end position="191"/>
    </location>
</feature>
<accession>A0A2S7ZQ37</accession>
<dbReference type="Gene3D" id="3.40.50.300">
    <property type="entry name" value="P-loop containing nucleotide triphosphate hydrolases"/>
    <property type="match status" value="2"/>
</dbReference>
<dbReference type="RefSeq" id="WP_105092790.1">
    <property type="nucleotide sequence ID" value="NZ_PPDF01000008.1"/>
</dbReference>
<feature type="coiled-coil region" evidence="1">
    <location>
        <begin position="498"/>
        <end position="559"/>
    </location>
</feature>
<evidence type="ECO:0000313" key="5">
    <source>
        <dbReference type="Proteomes" id="UP000238877"/>
    </source>
</evidence>